<comment type="similarity">
    <text evidence="2">Belongs to the TsaE family.</text>
</comment>
<keyword evidence="9" id="KW-0460">Magnesium</keyword>
<evidence type="ECO:0000256" key="9">
    <source>
        <dbReference type="ARBA" id="ARBA00022842"/>
    </source>
</evidence>
<dbReference type="Gene3D" id="3.40.50.300">
    <property type="entry name" value="P-loop containing nucleotide triphosphate hydrolases"/>
    <property type="match status" value="1"/>
</dbReference>
<dbReference type="KEGG" id="mmr:Mmar10_0082"/>
<dbReference type="EMBL" id="CP000449">
    <property type="protein sequence ID" value="ABI64378.1"/>
    <property type="molecule type" value="Genomic_DNA"/>
</dbReference>
<dbReference type="HOGENOM" id="CLU_087829_4_0_5"/>
<proteinExistence type="inferred from homology"/>
<dbReference type="AlphaFoldDB" id="Q0ATK9"/>
<evidence type="ECO:0000256" key="5">
    <source>
        <dbReference type="ARBA" id="ARBA00022694"/>
    </source>
</evidence>
<dbReference type="RefSeq" id="WP_011642025.1">
    <property type="nucleotide sequence ID" value="NC_008347.1"/>
</dbReference>
<evidence type="ECO:0000256" key="3">
    <source>
        <dbReference type="ARBA" id="ARBA00019010"/>
    </source>
</evidence>
<name>Q0ATK9_MARMM</name>
<dbReference type="PANTHER" id="PTHR33540:SF2">
    <property type="entry name" value="TRNA THREONYLCARBAMOYLADENOSINE BIOSYNTHESIS PROTEIN TSAE"/>
    <property type="match status" value="1"/>
</dbReference>
<dbReference type="SUPFAM" id="SSF52540">
    <property type="entry name" value="P-loop containing nucleoside triphosphate hydrolases"/>
    <property type="match status" value="1"/>
</dbReference>
<dbReference type="Pfam" id="PF02367">
    <property type="entry name" value="TsaE"/>
    <property type="match status" value="1"/>
</dbReference>
<evidence type="ECO:0000256" key="8">
    <source>
        <dbReference type="ARBA" id="ARBA00022840"/>
    </source>
</evidence>
<dbReference type="InterPro" id="IPR027417">
    <property type="entry name" value="P-loop_NTPase"/>
</dbReference>
<dbReference type="InterPro" id="IPR003442">
    <property type="entry name" value="T6A_TsaE"/>
</dbReference>
<evidence type="ECO:0000256" key="4">
    <source>
        <dbReference type="ARBA" id="ARBA00022490"/>
    </source>
</evidence>
<keyword evidence="5" id="KW-0819">tRNA processing</keyword>
<keyword evidence="7" id="KW-0547">Nucleotide-binding</keyword>
<protein>
    <recommendedName>
        <fullName evidence="3">tRNA threonylcarbamoyladenosine biosynthesis protein TsaE</fullName>
    </recommendedName>
    <alternativeName>
        <fullName evidence="10">t(6)A37 threonylcarbamoyladenosine biosynthesis protein TsaE</fullName>
    </alternativeName>
</protein>
<evidence type="ECO:0000256" key="7">
    <source>
        <dbReference type="ARBA" id="ARBA00022741"/>
    </source>
</evidence>
<evidence type="ECO:0000256" key="1">
    <source>
        <dbReference type="ARBA" id="ARBA00004496"/>
    </source>
</evidence>
<comment type="subcellular location">
    <subcellularLocation>
        <location evidence="1">Cytoplasm</location>
    </subcellularLocation>
</comment>
<evidence type="ECO:0000256" key="10">
    <source>
        <dbReference type="ARBA" id="ARBA00032441"/>
    </source>
</evidence>
<sequence length="158" mass="17172" precursor="true">MGNSNTVSLPDLAATRALALRLANALRPGDTVFLTGDLGAGKTTFARTVIATLCGVDDAPSPTYTIIQTYDWGRGELWHADLYRIESPDELDELGLDDAFGDATMLIEWPDRLFGLIPDDRLEVQLEMAGESPGAAMDTPRRASLTGFGEWEARLDDI</sequence>
<dbReference type="STRING" id="394221.Mmar10_0082"/>
<dbReference type="GO" id="GO:0046872">
    <property type="term" value="F:metal ion binding"/>
    <property type="evidence" value="ECO:0007669"/>
    <property type="project" value="UniProtKB-KW"/>
</dbReference>
<dbReference type="Proteomes" id="UP000001964">
    <property type="component" value="Chromosome"/>
</dbReference>
<evidence type="ECO:0000256" key="6">
    <source>
        <dbReference type="ARBA" id="ARBA00022723"/>
    </source>
</evidence>
<keyword evidence="6" id="KW-0479">Metal-binding</keyword>
<dbReference type="NCBIfam" id="TIGR00150">
    <property type="entry name" value="T6A_YjeE"/>
    <property type="match status" value="1"/>
</dbReference>
<evidence type="ECO:0000313" key="12">
    <source>
        <dbReference type="Proteomes" id="UP000001964"/>
    </source>
</evidence>
<organism evidence="11 12">
    <name type="scientific">Maricaulis maris (strain MCS10)</name>
    <name type="common">Caulobacter maris</name>
    <dbReference type="NCBI Taxonomy" id="394221"/>
    <lineage>
        <taxon>Bacteria</taxon>
        <taxon>Pseudomonadati</taxon>
        <taxon>Pseudomonadota</taxon>
        <taxon>Alphaproteobacteria</taxon>
        <taxon>Maricaulales</taxon>
        <taxon>Maricaulaceae</taxon>
        <taxon>Maricaulis</taxon>
    </lineage>
</organism>
<dbReference type="GO" id="GO:0005737">
    <property type="term" value="C:cytoplasm"/>
    <property type="evidence" value="ECO:0007669"/>
    <property type="project" value="UniProtKB-SubCell"/>
</dbReference>
<dbReference type="OrthoDB" id="9800307at2"/>
<keyword evidence="8" id="KW-0067">ATP-binding</keyword>
<gene>
    <name evidence="11" type="ordered locus">Mmar10_0082</name>
</gene>
<evidence type="ECO:0000256" key="2">
    <source>
        <dbReference type="ARBA" id="ARBA00007599"/>
    </source>
</evidence>
<dbReference type="eggNOG" id="COG0802">
    <property type="taxonomic scope" value="Bacteria"/>
</dbReference>
<keyword evidence="4" id="KW-0963">Cytoplasm</keyword>
<reference evidence="11 12" key="1">
    <citation type="submission" date="2006-08" db="EMBL/GenBank/DDBJ databases">
        <title>Complete sequence of Maricaulis maris MCS10.</title>
        <authorList>
            <consortium name="US DOE Joint Genome Institute"/>
            <person name="Copeland A."/>
            <person name="Lucas S."/>
            <person name="Lapidus A."/>
            <person name="Barry K."/>
            <person name="Detter J.C."/>
            <person name="Glavina del Rio T."/>
            <person name="Hammon N."/>
            <person name="Israni S."/>
            <person name="Dalin E."/>
            <person name="Tice H."/>
            <person name="Pitluck S."/>
            <person name="Saunders E."/>
            <person name="Brettin T."/>
            <person name="Bruce D."/>
            <person name="Han C."/>
            <person name="Tapia R."/>
            <person name="Gilna P."/>
            <person name="Schmutz J."/>
            <person name="Larimer F."/>
            <person name="Land M."/>
            <person name="Hauser L."/>
            <person name="Kyrpides N."/>
            <person name="Mikhailova N."/>
            <person name="Viollier P."/>
            <person name="Stephens C."/>
            <person name="Richardson P."/>
        </authorList>
    </citation>
    <scope>NUCLEOTIDE SEQUENCE [LARGE SCALE GENOMIC DNA]</scope>
    <source>
        <strain evidence="11 12">MCS10</strain>
    </source>
</reference>
<dbReference type="GO" id="GO:0005524">
    <property type="term" value="F:ATP binding"/>
    <property type="evidence" value="ECO:0007669"/>
    <property type="project" value="UniProtKB-KW"/>
</dbReference>
<accession>Q0ATK9</accession>
<evidence type="ECO:0000313" key="11">
    <source>
        <dbReference type="EMBL" id="ABI64378.1"/>
    </source>
</evidence>
<dbReference type="PANTHER" id="PTHR33540">
    <property type="entry name" value="TRNA THREONYLCARBAMOYLADENOSINE BIOSYNTHESIS PROTEIN TSAE"/>
    <property type="match status" value="1"/>
</dbReference>
<dbReference type="GO" id="GO:0002949">
    <property type="term" value="P:tRNA threonylcarbamoyladenosine modification"/>
    <property type="evidence" value="ECO:0007669"/>
    <property type="project" value="InterPro"/>
</dbReference>
<keyword evidence="12" id="KW-1185">Reference proteome</keyword>